<organism evidence="2">
    <name type="scientific">Arundo donax</name>
    <name type="common">Giant reed</name>
    <name type="synonym">Donax arundinaceus</name>
    <dbReference type="NCBI Taxonomy" id="35708"/>
    <lineage>
        <taxon>Eukaryota</taxon>
        <taxon>Viridiplantae</taxon>
        <taxon>Streptophyta</taxon>
        <taxon>Embryophyta</taxon>
        <taxon>Tracheophyta</taxon>
        <taxon>Spermatophyta</taxon>
        <taxon>Magnoliopsida</taxon>
        <taxon>Liliopsida</taxon>
        <taxon>Poales</taxon>
        <taxon>Poaceae</taxon>
        <taxon>PACMAD clade</taxon>
        <taxon>Arundinoideae</taxon>
        <taxon>Arundineae</taxon>
        <taxon>Arundo</taxon>
    </lineage>
</organism>
<keyword evidence="1" id="KW-1133">Transmembrane helix</keyword>
<keyword evidence="1" id="KW-0472">Membrane</keyword>
<name>A0A0A8XRU0_ARUDO</name>
<reference evidence="2" key="2">
    <citation type="journal article" date="2015" name="Data Brief">
        <title>Shoot transcriptome of the giant reed, Arundo donax.</title>
        <authorList>
            <person name="Barrero R.A."/>
            <person name="Guerrero F.D."/>
            <person name="Moolhuijzen P."/>
            <person name="Goolsby J.A."/>
            <person name="Tidwell J."/>
            <person name="Bellgard S.E."/>
            <person name="Bellgard M.I."/>
        </authorList>
    </citation>
    <scope>NUCLEOTIDE SEQUENCE</scope>
    <source>
        <tissue evidence="2">Shoot tissue taken approximately 20 cm above the soil surface</tissue>
    </source>
</reference>
<feature type="transmembrane region" description="Helical" evidence="1">
    <location>
        <begin position="25"/>
        <end position="47"/>
    </location>
</feature>
<keyword evidence="1" id="KW-0812">Transmembrane</keyword>
<dbReference type="EMBL" id="GBRH01281266">
    <property type="protein sequence ID" value="JAD16629.1"/>
    <property type="molecule type" value="Transcribed_RNA"/>
</dbReference>
<accession>A0A0A8XRU0</accession>
<sequence length="49" mass="5770">MLQRSSETNLKRVCSSCGMSKSRCWCWCICGIFPPFFLLFFILFFSFSN</sequence>
<reference evidence="2" key="1">
    <citation type="submission" date="2014-09" db="EMBL/GenBank/DDBJ databases">
        <authorList>
            <person name="Magalhaes I.L.F."/>
            <person name="Oliveira U."/>
            <person name="Santos F.R."/>
            <person name="Vidigal T.H.D.A."/>
            <person name="Brescovit A.D."/>
            <person name="Santos A.J."/>
        </authorList>
    </citation>
    <scope>NUCLEOTIDE SEQUENCE</scope>
    <source>
        <tissue evidence="2">Shoot tissue taken approximately 20 cm above the soil surface</tissue>
    </source>
</reference>
<evidence type="ECO:0000256" key="1">
    <source>
        <dbReference type="SAM" id="Phobius"/>
    </source>
</evidence>
<dbReference type="AlphaFoldDB" id="A0A0A8XRU0"/>
<evidence type="ECO:0000313" key="2">
    <source>
        <dbReference type="EMBL" id="JAD16629.1"/>
    </source>
</evidence>
<proteinExistence type="predicted"/>
<protein>
    <submittedName>
        <fullName evidence="2">Uncharacterized protein</fullName>
    </submittedName>
</protein>